<evidence type="ECO:0000313" key="1">
    <source>
        <dbReference type="EMBL" id="CBW75201.1"/>
    </source>
</evidence>
<dbReference type="EMBL" id="FR687359">
    <property type="protein sequence ID" value="CBW75201.1"/>
    <property type="molecule type" value="Genomic_DNA"/>
</dbReference>
<gene>
    <name evidence="1" type="ordered locus">RBRH_04165</name>
</gene>
<accession>E5ARG9</accession>
<dbReference type="KEGG" id="brh:RBRH_04165"/>
<proteinExistence type="predicted"/>
<dbReference type="AlphaFoldDB" id="E5ARG9"/>
<dbReference type="STRING" id="882378.RBRH_04165"/>
<dbReference type="Proteomes" id="UP000007437">
    <property type="component" value="Chromosome"/>
</dbReference>
<reference evidence="1 2" key="1">
    <citation type="journal article" date="2011" name="J. Bacteriol.">
        <title>Complete genome sequence of Burkholderia rhizoxinica, an endosymbiont of Rhizopus microsporus.</title>
        <authorList>
            <person name="Lackner G."/>
            <person name="Moebius N."/>
            <person name="Partida-Martinez L."/>
            <person name="Hertweck C."/>
        </authorList>
    </citation>
    <scope>NUCLEOTIDE SEQUENCE [LARGE SCALE GENOMIC DNA]</scope>
    <source>
        <strain evidence="2">DSM 19002 / CIP 109453 / HKI 454</strain>
    </source>
</reference>
<evidence type="ECO:0000313" key="2">
    <source>
        <dbReference type="Proteomes" id="UP000007437"/>
    </source>
</evidence>
<protein>
    <submittedName>
        <fullName evidence="1">Uncharacterized protein</fullName>
    </submittedName>
</protein>
<name>E5ARG9_MYCRK</name>
<dbReference type="HOGENOM" id="CLU_3363864_0_0_4"/>
<organism evidence="1 2">
    <name type="scientific">Mycetohabitans rhizoxinica (strain DSM 19002 / CIP 109453 / HKI 454)</name>
    <name type="common">Paraburkholderia rhizoxinica</name>
    <dbReference type="NCBI Taxonomy" id="882378"/>
    <lineage>
        <taxon>Bacteria</taxon>
        <taxon>Pseudomonadati</taxon>
        <taxon>Pseudomonadota</taxon>
        <taxon>Betaproteobacteria</taxon>
        <taxon>Burkholderiales</taxon>
        <taxon>Burkholderiaceae</taxon>
        <taxon>Mycetohabitans</taxon>
    </lineage>
</organism>
<sequence length="35" mass="3901">MFDCLERTVCDAGVAASPTVQFFAIKLLVKRSKVR</sequence>